<dbReference type="EMBL" id="CP002529">
    <property type="protein sequence ID" value="ADY01720.1"/>
    <property type="molecule type" value="Genomic_DNA"/>
</dbReference>
<protein>
    <submittedName>
        <fullName evidence="2">Uncharacterized protein</fullName>
    </submittedName>
</protein>
<feature type="transmembrane region" description="Helical" evidence="1">
    <location>
        <begin position="21"/>
        <end position="41"/>
    </location>
</feature>
<evidence type="ECO:0000256" key="1">
    <source>
        <dbReference type="SAM" id="Phobius"/>
    </source>
</evidence>
<evidence type="ECO:0000313" key="2">
    <source>
        <dbReference type="EMBL" id="ADY01720.1"/>
    </source>
</evidence>
<feature type="transmembrane region" description="Helical" evidence="1">
    <location>
        <begin position="105"/>
        <end position="126"/>
    </location>
</feature>
<accession>F0QTK7</accession>
<keyword evidence="1" id="KW-0472">Membrane</keyword>
<organism evidence="2 3">
    <name type="scientific">Vulcanisaeta moutnovskia (strain 768-28)</name>
    <dbReference type="NCBI Taxonomy" id="985053"/>
    <lineage>
        <taxon>Archaea</taxon>
        <taxon>Thermoproteota</taxon>
        <taxon>Thermoprotei</taxon>
        <taxon>Thermoproteales</taxon>
        <taxon>Thermoproteaceae</taxon>
        <taxon>Vulcanisaeta</taxon>
    </lineage>
</organism>
<keyword evidence="1" id="KW-1133">Transmembrane helix</keyword>
<evidence type="ECO:0000313" key="3">
    <source>
        <dbReference type="Proteomes" id="UP000007485"/>
    </source>
</evidence>
<dbReference type="Proteomes" id="UP000007485">
    <property type="component" value="Chromosome"/>
</dbReference>
<feature type="transmembrane region" description="Helical" evidence="1">
    <location>
        <begin position="138"/>
        <end position="158"/>
    </location>
</feature>
<keyword evidence="3" id="KW-1185">Reference proteome</keyword>
<proteinExistence type="predicted"/>
<dbReference type="AlphaFoldDB" id="F0QTK7"/>
<dbReference type="RefSeq" id="WP_013604882.1">
    <property type="nucleotide sequence ID" value="NC_015151.1"/>
</dbReference>
<dbReference type="OrthoDB" id="29221at2157"/>
<name>F0QTK7_VULM7</name>
<dbReference type="GeneID" id="10289167"/>
<dbReference type="eggNOG" id="arCOG13797">
    <property type="taxonomic scope" value="Archaea"/>
</dbReference>
<reference evidence="2 3" key="1">
    <citation type="journal article" date="2011" name="J. Bacteriol.">
        <title>Complete genome sequence of 'Vulcanisaeta moutnovskia' strain 768-28, a novel member of the hyperthermophilic crenarchaeal genus vulcanisaeta.</title>
        <authorList>
            <person name="Gumerov V.M."/>
            <person name="Mardanov A.V."/>
            <person name="Beletsky A.V."/>
            <person name="Prokofeva M.I."/>
            <person name="Bonch-Osmolovskaya E.A."/>
            <person name="Ravin N.V."/>
            <person name="Skryabin K.G."/>
        </authorList>
    </citation>
    <scope>NUCLEOTIDE SEQUENCE [LARGE SCALE GENOMIC DNA]</scope>
    <source>
        <strain evidence="2 3">768-28</strain>
    </source>
</reference>
<gene>
    <name evidence="2" type="ordered locus">VMUT_1515</name>
</gene>
<dbReference type="KEGG" id="vmo:VMUT_1515"/>
<keyword evidence="1" id="KW-0812">Transmembrane</keyword>
<dbReference type="HOGENOM" id="CLU_1631747_0_0_2"/>
<feature type="transmembrane region" description="Helical" evidence="1">
    <location>
        <begin position="47"/>
        <end position="64"/>
    </location>
</feature>
<sequence>MGATKFMDQLSEVVEPIRLALIMHVSSIITVVITVITTAIIRYQITYASLVLSIVLLTAALTKLHKALGRAKELYLTRIRDAVWSQRAMLDVNRESEELWIRARLYVTALLVMAITSLSLMIYLLIKSLSLAAPYNLITWINLTLTMTLSLMEVYLTARVNCAVWI</sequence>